<evidence type="ECO:0000256" key="1">
    <source>
        <dbReference type="SAM" id="Coils"/>
    </source>
</evidence>
<protein>
    <submittedName>
        <fullName evidence="2">Transposase</fullName>
    </submittedName>
</protein>
<sequence length="112" mass="12332">MTGRRAPASTVGRYARIDAAVRDAAITAVQALEARGQSESTARRVVAEQLGVSASAIRDWIRVAEGRPRKLVSVSQLRRELADARAQLDVVTQLNRDLVAELHARRHNQVRP</sequence>
<dbReference type="InterPro" id="IPR036388">
    <property type="entry name" value="WH-like_DNA-bd_sf"/>
</dbReference>
<organism evidence="2 3">
    <name type="scientific">Nocardia amamiensis</name>
    <dbReference type="NCBI Taxonomy" id="404578"/>
    <lineage>
        <taxon>Bacteria</taxon>
        <taxon>Bacillati</taxon>
        <taxon>Actinomycetota</taxon>
        <taxon>Actinomycetes</taxon>
        <taxon>Mycobacteriales</taxon>
        <taxon>Nocardiaceae</taxon>
        <taxon>Nocardia</taxon>
    </lineage>
</organism>
<dbReference type="RefSeq" id="WP_195133633.1">
    <property type="nucleotide sequence ID" value="NZ_JADLQX010000044.1"/>
</dbReference>
<evidence type="ECO:0000313" key="2">
    <source>
        <dbReference type="EMBL" id="MBF6302444.1"/>
    </source>
</evidence>
<gene>
    <name evidence="2" type="ORF">IU459_33625</name>
</gene>
<comment type="caution">
    <text evidence="2">The sequence shown here is derived from an EMBL/GenBank/DDBJ whole genome shotgun (WGS) entry which is preliminary data.</text>
</comment>
<feature type="coiled-coil region" evidence="1">
    <location>
        <begin position="74"/>
        <end position="101"/>
    </location>
</feature>
<keyword evidence="1" id="KW-0175">Coiled coil</keyword>
<keyword evidence="3" id="KW-1185">Reference proteome</keyword>
<evidence type="ECO:0000313" key="3">
    <source>
        <dbReference type="Proteomes" id="UP000702209"/>
    </source>
</evidence>
<accession>A0ABS0D5I9</accession>
<name>A0ABS0D5I9_9NOCA</name>
<dbReference type="Proteomes" id="UP000702209">
    <property type="component" value="Unassembled WGS sequence"/>
</dbReference>
<proteinExistence type="predicted"/>
<dbReference type="SUPFAM" id="SSF46689">
    <property type="entry name" value="Homeodomain-like"/>
    <property type="match status" value="1"/>
</dbReference>
<dbReference type="EMBL" id="JADLQX010000044">
    <property type="protein sequence ID" value="MBF6302444.1"/>
    <property type="molecule type" value="Genomic_DNA"/>
</dbReference>
<dbReference type="InterPro" id="IPR009057">
    <property type="entry name" value="Homeodomain-like_sf"/>
</dbReference>
<reference evidence="2 3" key="1">
    <citation type="submission" date="2020-10" db="EMBL/GenBank/DDBJ databases">
        <title>Identification of Nocardia species via Next-generation sequencing and recognition of intraspecies genetic diversity.</title>
        <authorList>
            <person name="Li P."/>
            <person name="Li P."/>
            <person name="Lu B."/>
        </authorList>
    </citation>
    <scope>NUCLEOTIDE SEQUENCE [LARGE SCALE GENOMIC DNA]</scope>
    <source>
        <strain evidence="2 3">BJ06-0157</strain>
    </source>
</reference>
<dbReference type="Gene3D" id="1.10.10.10">
    <property type="entry name" value="Winged helix-like DNA-binding domain superfamily/Winged helix DNA-binding domain"/>
    <property type="match status" value="1"/>
</dbReference>